<comment type="caution">
    <text evidence="1">The sequence shown here is derived from an EMBL/GenBank/DDBJ whole genome shotgun (WGS) entry which is preliminary data.</text>
</comment>
<dbReference type="Proteomes" id="UP000571701">
    <property type="component" value="Unassembled WGS sequence"/>
</dbReference>
<sequence>RYAPSISQVYQNVKGNVGEQVDPYISDQMQKEINRYLRQSRGRR</sequence>
<name>A0A7W2FV04_9VIBR</name>
<dbReference type="InterPro" id="IPR010633">
    <property type="entry name" value="Phage_lambda_GpZ"/>
</dbReference>
<evidence type="ECO:0000313" key="2">
    <source>
        <dbReference type="Proteomes" id="UP000571701"/>
    </source>
</evidence>
<feature type="non-terminal residue" evidence="1">
    <location>
        <position position="1"/>
    </location>
</feature>
<accession>A0A7W2FV04</accession>
<gene>
    <name evidence="1" type="ORF">H2O73_20500</name>
</gene>
<dbReference type="AlphaFoldDB" id="A0A7W2FV04"/>
<dbReference type="Pfam" id="PF06763">
    <property type="entry name" value="Minor_tail_Z"/>
    <property type="match status" value="1"/>
</dbReference>
<protein>
    <submittedName>
        <fullName evidence="1">Phage tail protein</fullName>
    </submittedName>
</protein>
<organism evidence="1 2">
    <name type="scientific">Vibrio marinisediminis</name>
    <dbReference type="NCBI Taxonomy" id="2758441"/>
    <lineage>
        <taxon>Bacteria</taxon>
        <taxon>Pseudomonadati</taxon>
        <taxon>Pseudomonadota</taxon>
        <taxon>Gammaproteobacteria</taxon>
        <taxon>Vibrionales</taxon>
        <taxon>Vibrionaceae</taxon>
        <taxon>Vibrio</taxon>
    </lineage>
</organism>
<proteinExistence type="predicted"/>
<keyword evidence="2" id="KW-1185">Reference proteome</keyword>
<reference evidence="1 2" key="1">
    <citation type="submission" date="2020-07" db="EMBL/GenBank/DDBJ databases">
        <title>Vibrio marinisediminis sp. nov., isolated from marine sediment.</title>
        <authorList>
            <person name="Ji X."/>
        </authorList>
    </citation>
    <scope>NUCLEOTIDE SEQUENCE [LARGE SCALE GENOMIC DNA]</scope>
    <source>
        <strain evidence="1 2">404</strain>
    </source>
</reference>
<evidence type="ECO:0000313" key="1">
    <source>
        <dbReference type="EMBL" id="MBA5764731.1"/>
    </source>
</evidence>
<dbReference type="EMBL" id="JACFYF010000104">
    <property type="protein sequence ID" value="MBA5764731.1"/>
    <property type="molecule type" value="Genomic_DNA"/>
</dbReference>